<accession>A0A444X5C9</accession>
<dbReference type="Pfam" id="PF00390">
    <property type="entry name" value="malic"/>
    <property type="match status" value="1"/>
</dbReference>
<organism evidence="2 3">
    <name type="scientific">Arachis hypogaea</name>
    <name type="common">Peanut</name>
    <dbReference type="NCBI Taxonomy" id="3818"/>
    <lineage>
        <taxon>Eukaryota</taxon>
        <taxon>Viridiplantae</taxon>
        <taxon>Streptophyta</taxon>
        <taxon>Embryophyta</taxon>
        <taxon>Tracheophyta</taxon>
        <taxon>Spermatophyta</taxon>
        <taxon>Magnoliopsida</taxon>
        <taxon>eudicotyledons</taxon>
        <taxon>Gunneridae</taxon>
        <taxon>Pentapetalae</taxon>
        <taxon>rosids</taxon>
        <taxon>fabids</taxon>
        <taxon>Fabales</taxon>
        <taxon>Fabaceae</taxon>
        <taxon>Papilionoideae</taxon>
        <taxon>50 kb inversion clade</taxon>
        <taxon>dalbergioids sensu lato</taxon>
        <taxon>Dalbergieae</taxon>
        <taxon>Pterocarpus clade</taxon>
        <taxon>Arachis</taxon>
    </lineage>
</organism>
<dbReference type="EMBL" id="SDMP01000020">
    <property type="protein sequence ID" value="RYQ84803.1"/>
    <property type="molecule type" value="Genomic_DNA"/>
</dbReference>
<dbReference type="InterPro" id="IPR012301">
    <property type="entry name" value="Malic_N_dom"/>
</dbReference>
<evidence type="ECO:0000313" key="3">
    <source>
        <dbReference type="Proteomes" id="UP000289738"/>
    </source>
</evidence>
<dbReference type="SUPFAM" id="SSF53223">
    <property type="entry name" value="Aminoacid dehydrogenase-like, N-terminal domain"/>
    <property type="match status" value="1"/>
</dbReference>
<dbReference type="GO" id="GO:0016616">
    <property type="term" value="F:oxidoreductase activity, acting on the CH-OH group of donors, NAD or NADP as acceptor"/>
    <property type="evidence" value="ECO:0007669"/>
    <property type="project" value="InterPro"/>
</dbReference>
<proteinExistence type="predicted"/>
<dbReference type="AlphaFoldDB" id="A0A444X5C9"/>
<feature type="domain" description="Malic enzyme N-terminal" evidence="1">
    <location>
        <begin position="15"/>
        <end position="54"/>
    </location>
</feature>
<evidence type="ECO:0000259" key="1">
    <source>
        <dbReference type="Pfam" id="PF00390"/>
    </source>
</evidence>
<reference evidence="2 3" key="1">
    <citation type="submission" date="2019-01" db="EMBL/GenBank/DDBJ databases">
        <title>Sequencing of cultivated peanut Arachis hypogaea provides insights into genome evolution and oil improvement.</title>
        <authorList>
            <person name="Chen X."/>
        </authorList>
    </citation>
    <scope>NUCLEOTIDE SEQUENCE [LARGE SCALE GENOMIC DNA]</scope>
    <source>
        <strain evidence="3">cv. Fuhuasheng</strain>
        <tissue evidence="2">Leaves</tissue>
    </source>
</reference>
<keyword evidence="3" id="KW-1185">Reference proteome</keyword>
<comment type="caution">
    <text evidence="2">The sequence shown here is derived from an EMBL/GenBank/DDBJ whole genome shotgun (WGS) entry which is preliminary data.</text>
</comment>
<gene>
    <name evidence="2" type="ORF">Ahy_B10g104279</name>
</gene>
<evidence type="ECO:0000313" key="2">
    <source>
        <dbReference type="EMBL" id="RYQ84803.1"/>
    </source>
</evidence>
<dbReference type="Proteomes" id="UP000289738">
    <property type="component" value="Chromosome B10"/>
</dbReference>
<sequence>MAYTEPYSNHKLCPFSKIQVDMVVVTDGSKILGLGDWSSWKWQSIGKLDLVRALG</sequence>
<dbReference type="InterPro" id="IPR037062">
    <property type="entry name" value="Malic_N_dom_sf"/>
</dbReference>
<protein>
    <recommendedName>
        <fullName evidence="1">Malic enzyme N-terminal domain-containing protein</fullName>
    </recommendedName>
</protein>
<dbReference type="InterPro" id="IPR046346">
    <property type="entry name" value="Aminoacid_DH-like_N_sf"/>
</dbReference>
<dbReference type="Gene3D" id="3.40.50.10380">
    <property type="entry name" value="Malic enzyme, N-terminal domain"/>
    <property type="match status" value="1"/>
</dbReference>
<dbReference type="GO" id="GO:0004470">
    <property type="term" value="F:malic enzyme activity"/>
    <property type="evidence" value="ECO:0007669"/>
    <property type="project" value="InterPro"/>
</dbReference>
<name>A0A444X5C9_ARAHY</name>